<gene>
    <name evidence="2" type="ORF">HOLleu_07938</name>
</gene>
<dbReference type="InterPro" id="IPR037764">
    <property type="entry name" value="CEBPZOS"/>
</dbReference>
<reference evidence="2" key="1">
    <citation type="submission" date="2021-10" db="EMBL/GenBank/DDBJ databases">
        <title>Tropical sea cucumber genome reveals ecological adaptation and Cuvierian tubules defense mechanism.</title>
        <authorList>
            <person name="Chen T."/>
        </authorList>
    </citation>
    <scope>NUCLEOTIDE SEQUENCE</scope>
    <source>
        <strain evidence="2">Nanhai2018</strain>
        <tissue evidence="2">Muscle</tissue>
    </source>
</reference>
<dbReference type="OrthoDB" id="5804148at2759"/>
<dbReference type="PANTHER" id="PTHR38001:SF1">
    <property type="entry name" value="PROTEIN CEBPZOS"/>
    <property type="match status" value="1"/>
</dbReference>
<keyword evidence="3" id="KW-1185">Reference proteome</keyword>
<evidence type="ECO:0000256" key="1">
    <source>
        <dbReference type="SAM" id="Phobius"/>
    </source>
</evidence>
<protein>
    <submittedName>
        <fullName evidence="2">Protein CEBPZOS</fullName>
    </submittedName>
</protein>
<evidence type="ECO:0000313" key="2">
    <source>
        <dbReference type="EMBL" id="KAJ8045020.1"/>
    </source>
</evidence>
<keyword evidence="1" id="KW-0812">Transmembrane</keyword>
<dbReference type="PANTHER" id="PTHR38001">
    <property type="entry name" value="PROTEIN CEBPZOS"/>
    <property type="match status" value="1"/>
</dbReference>
<evidence type="ECO:0000313" key="3">
    <source>
        <dbReference type="Proteomes" id="UP001152320"/>
    </source>
</evidence>
<organism evidence="2 3">
    <name type="scientific">Holothuria leucospilota</name>
    <name type="common">Black long sea cucumber</name>
    <name type="synonym">Mertensiothuria leucospilota</name>
    <dbReference type="NCBI Taxonomy" id="206669"/>
    <lineage>
        <taxon>Eukaryota</taxon>
        <taxon>Metazoa</taxon>
        <taxon>Echinodermata</taxon>
        <taxon>Eleutherozoa</taxon>
        <taxon>Echinozoa</taxon>
        <taxon>Holothuroidea</taxon>
        <taxon>Aspidochirotacea</taxon>
        <taxon>Aspidochirotida</taxon>
        <taxon>Holothuriidae</taxon>
        <taxon>Holothuria</taxon>
    </lineage>
</organism>
<dbReference type="Proteomes" id="UP001152320">
    <property type="component" value="Chromosome 3"/>
</dbReference>
<dbReference type="EMBL" id="JAIZAY010000003">
    <property type="protein sequence ID" value="KAJ8045020.1"/>
    <property type="molecule type" value="Genomic_DNA"/>
</dbReference>
<proteinExistence type="predicted"/>
<comment type="caution">
    <text evidence="2">The sequence shown here is derived from an EMBL/GenBank/DDBJ whole genome shotgun (WGS) entry which is preliminary data.</text>
</comment>
<sequence>MFQHRWKMDFGRHGSKIWKGMKWVLYAEIGLVAAGYYVWHKMNVNEEYRKHMHENHPFVLEVFYRTAEFGGIKDARVNDYRKWGVTTDETDNSTAR</sequence>
<dbReference type="AlphaFoldDB" id="A0A9Q1CHY0"/>
<name>A0A9Q1CHY0_HOLLE</name>
<keyword evidence="1" id="KW-0472">Membrane</keyword>
<feature type="transmembrane region" description="Helical" evidence="1">
    <location>
        <begin position="21"/>
        <end position="39"/>
    </location>
</feature>
<keyword evidence="1" id="KW-1133">Transmembrane helix</keyword>
<accession>A0A9Q1CHY0</accession>